<proteinExistence type="inferred from homology"/>
<dbReference type="GO" id="GO:0008194">
    <property type="term" value="F:UDP-glycosyltransferase activity"/>
    <property type="evidence" value="ECO:0007669"/>
    <property type="project" value="InterPro"/>
</dbReference>
<gene>
    <name evidence="4" type="ORF">QRX60_49240</name>
</gene>
<dbReference type="InterPro" id="IPR050426">
    <property type="entry name" value="Glycosyltransferase_28"/>
</dbReference>
<feature type="domain" description="Erythromycin biosynthesis protein CIII-like C-terminal" evidence="3">
    <location>
        <begin position="254"/>
        <end position="380"/>
    </location>
</feature>
<dbReference type="GO" id="GO:0016758">
    <property type="term" value="F:hexosyltransferase activity"/>
    <property type="evidence" value="ECO:0007669"/>
    <property type="project" value="InterPro"/>
</dbReference>
<accession>A0A9Y2JS18</accession>
<dbReference type="FunFam" id="3.40.50.2000:FF:000072">
    <property type="entry name" value="Glycosyl transferase"/>
    <property type="match status" value="1"/>
</dbReference>
<dbReference type="CDD" id="cd03784">
    <property type="entry name" value="GT1_Gtf-like"/>
    <property type="match status" value="1"/>
</dbReference>
<evidence type="ECO:0000256" key="1">
    <source>
        <dbReference type="ARBA" id="ARBA00009995"/>
    </source>
</evidence>
<evidence type="ECO:0000256" key="2">
    <source>
        <dbReference type="ARBA" id="ARBA00022679"/>
    </source>
</evidence>
<protein>
    <submittedName>
        <fullName evidence="4">Glycosyltransferase</fullName>
    </submittedName>
</protein>
<dbReference type="EMBL" id="CP127295">
    <property type="protein sequence ID" value="WIY01909.1"/>
    <property type="molecule type" value="Genomic_DNA"/>
</dbReference>
<organism evidence="4 5">
    <name type="scientific">Amycolatopsis mongoliensis</name>
    <dbReference type="NCBI Taxonomy" id="715475"/>
    <lineage>
        <taxon>Bacteria</taxon>
        <taxon>Bacillati</taxon>
        <taxon>Actinomycetota</taxon>
        <taxon>Actinomycetes</taxon>
        <taxon>Pseudonocardiales</taxon>
        <taxon>Pseudonocardiaceae</taxon>
        <taxon>Amycolatopsis</taxon>
    </lineage>
</organism>
<dbReference type="AlphaFoldDB" id="A0A9Y2JS18"/>
<dbReference type="PANTHER" id="PTHR48050:SF13">
    <property type="entry name" value="STEROL 3-BETA-GLUCOSYLTRANSFERASE UGT80A2"/>
    <property type="match status" value="1"/>
</dbReference>
<evidence type="ECO:0000259" key="3">
    <source>
        <dbReference type="Pfam" id="PF06722"/>
    </source>
</evidence>
<name>A0A9Y2JS18_9PSEU</name>
<dbReference type="PANTHER" id="PTHR48050">
    <property type="entry name" value="STEROL 3-BETA-GLUCOSYLTRANSFERASE"/>
    <property type="match status" value="1"/>
</dbReference>
<keyword evidence="2" id="KW-0808">Transferase</keyword>
<evidence type="ECO:0000313" key="4">
    <source>
        <dbReference type="EMBL" id="WIY01909.1"/>
    </source>
</evidence>
<dbReference type="InterPro" id="IPR010610">
    <property type="entry name" value="EryCIII-like_C"/>
</dbReference>
<sequence>MTDARDIAFLPYPAYGHMTPALPVVAELVRRGHRVTCFTSDEFADRVVALGARAAAFGCDLSTAQPDITDADEAAKAPLHLLEQSMAVLPAVERVFDRRAPDLLVYDTTLWAPGRLLARKHELPTVQLSATVASNEHFSLTQENQTFGEAVDPAHPAIARFVTRLGEHLAAHGLGDLTLEEFFTGGDEFTLVFLPRAFQPAGGTFDERFAFVGPPAGSPASSWRPPADGRPVVLITLGTTVNDRPEFFRTCAEAFADVPWQVVLTLGKRVDPATLGPLPSHVEAHRWVAHGDVLPHCSVFLCQGGMGSLMEALSFGVPVIAVPHHPEQHINARQIRRLGLGASLDKETVTAERIRDAVLAVDQDEAVRRRVQLMRREVHAAGGAVRAADEIEARVAAANLTGGSRK</sequence>
<evidence type="ECO:0000313" key="5">
    <source>
        <dbReference type="Proteomes" id="UP001239397"/>
    </source>
</evidence>
<keyword evidence="5" id="KW-1185">Reference proteome</keyword>
<dbReference type="Proteomes" id="UP001239397">
    <property type="component" value="Chromosome"/>
</dbReference>
<comment type="similarity">
    <text evidence="1">Belongs to the UDP-glycosyltransferase family.</text>
</comment>
<dbReference type="NCBIfam" id="TIGR01426">
    <property type="entry name" value="MGT"/>
    <property type="match status" value="1"/>
</dbReference>
<dbReference type="Gene3D" id="3.40.50.2000">
    <property type="entry name" value="Glycogen Phosphorylase B"/>
    <property type="match status" value="2"/>
</dbReference>
<dbReference type="Pfam" id="PF06722">
    <property type="entry name" value="EryCIII-like_C"/>
    <property type="match status" value="1"/>
</dbReference>
<dbReference type="KEGG" id="amog:QRX60_49240"/>
<dbReference type="RefSeq" id="WP_285998345.1">
    <property type="nucleotide sequence ID" value="NZ_CP127295.1"/>
</dbReference>
<dbReference type="InterPro" id="IPR006326">
    <property type="entry name" value="UDPGT_MGT-like"/>
</dbReference>
<dbReference type="GO" id="GO:0017000">
    <property type="term" value="P:antibiotic biosynthetic process"/>
    <property type="evidence" value="ECO:0007669"/>
    <property type="project" value="UniProtKB-ARBA"/>
</dbReference>
<reference evidence="4 5" key="1">
    <citation type="submission" date="2023-06" db="EMBL/GenBank/DDBJ databases">
        <authorList>
            <person name="Oyuntsetseg B."/>
            <person name="Kim S.B."/>
        </authorList>
    </citation>
    <scope>NUCLEOTIDE SEQUENCE [LARGE SCALE GENOMIC DNA]</scope>
    <source>
        <strain evidence="4 5">4-36</strain>
    </source>
</reference>
<dbReference type="InterPro" id="IPR002213">
    <property type="entry name" value="UDP_glucos_trans"/>
</dbReference>
<dbReference type="SUPFAM" id="SSF53756">
    <property type="entry name" value="UDP-Glycosyltransferase/glycogen phosphorylase"/>
    <property type="match status" value="1"/>
</dbReference>